<accession>A0A060BXS9</accession>
<organism evidence="1">
    <name type="scientific">uncultured Paenibacillus sp</name>
    <dbReference type="NCBI Taxonomy" id="227322"/>
    <lineage>
        <taxon>Bacteria</taxon>
        <taxon>Bacillati</taxon>
        <taxon>Bacillota</taxon>
        <taxon>Bacilli</taxon>
        <taxon>Bacillales</taxon>
        <taxon>Paenibacillaceae</taxon>
        <taxon>Paenibacillus</taxon>
        <taxon>environmental samples</taxon>
    </lineage>
</organism>
<reference evidence="1" key="1">
    <citation type="journal article" date="2013" name="Environ. Microbiol.">
        <title>Seasonally variable intestinal metagenomes of the red palm weevil (Rhynchophorus ferrugineus).</title>
        <authorList>
            <person name="Jia S."/>
            <person name="Zhang X."/>
            <person name="Zhang G."/>
            <person name="Yin A."/>
            <person name="Zhang S."/>
            <person name="Li F."/>
            <person name="Wang L."/>
            <person name="Zhao D."/>
            <person name="Yun Q."/>
            <person name="Tala"/>
            <person name="Wang J."/>
            <person name="Sun G."/>
            <person name="Baabdullah M."/>
            <person name="Yu X."/>
            <person name="Hu S."/>
            <person name="Al-Mssallem I.S."/>
            <person name="Yu J."/>
        </authorList>
    </citation>
    <scope>NUCLEOTIDE SEQUENCE</scope>
</reference>
<sequence length="170" mass="17561">PAALAAEADDLLLVGPDATWTYFDSEGGPSVADGALSWTRGGYDTTGWKTAVGPFGAKKGAATGISGGFTVNTLLTQYKAGTDKDIETYFFRTTFTLSAADLARVRSLSASFAHDDGAIVYLNGQEAGRYDTAEVDTSVLMQYAGANDGDPITVSGAALDSGLLVEGENV</sequence>
<dbReference type="AlphaFoldDB" id="A0A060BXS9"/>
<dbReference type="Gene3D" id="2.60.120.260">
    <property type="entry name" value="Galactose-binding domain-like"/>
    <property type="match status" value="1"/>
</dbReference>
<protein>
    <submittedName>
        <fullName evidence="1">CAZy families CBM6|CBM32|GH92 protein</fullName>
    </submittedName>
</protein>
<proteinExistence type="predicted"/>
<evidence type="ECO:0000313" key="1">
    <source>
        <dbReference type="EMBL" id="AIA87759.1"/>
    </source>
</evidence>
<dbReference type="SUPFAM" id="SSF49785">
    <property type="entry name" value="Galactose-binding domain-like"/>
    <property type="match status" value="1"/>
</dbReference>
<dbReference type="InterPro" id="IPR008979">
    <property type="entry name" value="Galactose-bd-like_sf"/>
</dbReference>
<name>A0A060BXS9_9BACL</name>
<feature type="non-terminal residue" evidence="1">
    <location>
        <position position="170"/>
    </location>
</feature>
<feature type="non-terminal residue" evidence="1">
    <location>
        <position position="1"/>
    </location>
</feature>
<dbReference type="EMBL" id="KF120486">
    <property type="protein sequence ID" value="AIA87759.1"/>
    <property type="molecule type" value="Genomic_DNA"/>
</dbReference>